<dbReference type="Proteomes" id="UP000195521">
    <property type="component" value="Unassembled WGS sequence"/>
</dbReference>
<sequence length="2000" mass="235043">MAYHLFRRLQQASVKENKPKHEKPREDIEKWLKNIFDVLDKNLVQDECKEESNDMILISDYITVVNNVLKFTENAKNGKNSKDGITHGKDEELGKSDKINDVDMDDEHMAISRIKQFCKILGIVHIFEKLKKGSSAPSQSSSCAVTTSGSSVRVDQEDASKQIDDEKKNKLNEFEKNNLWRLFEDIILNSLEFLNKIICLNKDMFHKKNLKIDCNILKRYVNYLNVLLKETNNSELLFRIFNFELENSIFIMYEIVLLLQKLYTYDNINLYLCPYDNVVYSDDVSSPYYYNLYDIKCFQILYHEYYFENKVNLNEKNQFCGKFYEKYNIIIKNLRKKKYFYPHLINFPFNYSETRLTYKDKNEHYYINKENEFFSISTNKKFRSSVLLHDDDADVEIKKNLKKLNYTQECSKFKAEYDSCTSLSVYSNDLNTSEDNTDFKTVRTEEGKIIKSDDTLSSVLPSSSTNAAFIEPVIQTKWNGKYDVDENGKSGTNNNYKDHTSSRCASKQKSKIYSSEDDEDATDGDYFCSDISNNFITANEELDDLNNNNNNSKKKKKKVQFCEENIFLIMHRNDQIENVRKTIDKLILSKSNFISKLLNVIESNEDAYLINEVILLLLLVVEYNVEIRNIITYERIIETVIKIIKDEHIYLFKEIYDLFFLFDDCNFGVPKMKARIFPFSLHAENQKRDNKYLKAGLSGNKMEEISYNRLLSTSDVADGYENSHKEDEKMEIYLDNITINIDIKSSLLLLKCIIISSEFGLKYIFELNILEQCIKLILNMYNIIIYICKNNLCKFFNNSFFILSIFLDVIACTCKVSTKNNYIGLSCKKFLPIFQKEFFFQSSFFFFFKFMYLYMNKYANNINRNVTRLPLKHLQNQKNSRSNCEIISDTPMLNEFSISGNADQHISSNVISVSSSVNSRYQNNDNLCGGHIKSNRIETNKSVDNNICSNIASSNKESSNEGNSNIGSTTTLLNESDKIIYTFKNTYFVTILNICCKFMFQDEKFCINFLTNCFADSSGSSSGKNGTTSQVDADTVENSFLESSLKKKKYFDFEHVLLHYLKNLKQVKYIDMLLVIFFYDKKNIFRNIIYEFFLCLCEKYVQVANYLVESIFVQNTVFKYYMMHMACRLRKMFLKMKKKLEMRTMQRILEKRKNNMVNKCNYDVMGSHVNEIVKKEKFFLKFTAGLEFFLKICNMTSVNGVQGESSNADEFLKNSKLIYEEIIYYNSLFINDYNGVEKYHLKKINDNLNEIVLTFRINSILHSTNVCNRIDKFKFVLSILNDKWVSKKTKCLICVYISVYLSKFNEEKEKSKLIRMIMQLDLFNVIYNSLNRFCKYTFNEKFFFFISLNKCKDIDENIKNVLEMKKNKYFFNHSRKFSIFCIHFIYSNFIHHIILTYLVEQTKNCVHQMNTKNMRKNMYTKEKKQLVRNFSNKSRSSIRKSKDNVEKYHEFLYSDSDVMESAHDVKEEAYELDDDDIKEAYELDDDDIKEAYELDDDDDDVKDGDYDISYQSSRTNEDSEAHFHAKKKSDFSYAKGRDENDRISHKNKGKMIKNVKDKCRENKSQTIIVKKINEEVKFLRNKLNEQEMSYLEEKIYLNKIIEKKNDIINNVLYSYLMLKEKCDKVEKDLLRVKSELFVKEKQYQITACNDMNELKKEHMHLLQIHEKTNNEKNDLEAKLEKFTDLLIFLYDNVSECRKYMQNIDDANFFKYPESSSKRAEAILPAEPTIQNEALANNSNARGGDSTRCAVDSTRYAVDSTRYAVDSTNCAVDNTNHGGDNNNQIKTSMNASIYSIGGKNRGESEVANGQLHEEHNKEIYENMYNSAYQNCNVSMYQNYANIGVDQHLHQSNVNTYQKQQMEGCPNQWTSQEMHIPYNEPNCEQSYSNVIEQNSRQMEGNSNVHMYNYQLEKNENLQTYNQIYFQTQQHMQSNMYSHFNNPNGNQENGEINKSASGQGFFSETVLNQPSEQREKLEQWEQLKLPEQSEQSEQTVQNEHMSK</sequence>
<feature type="region of interest" description="Disordered" evidence="2">
    <location>
        <begin position="1936"/>
        <end position="2000"/>
    </location>
</feature>
<reference evidence="4" key="1">
    <citation type="submission" date="2017-04" db="EMBL/GenBank/DDBJ databases">
        <title>Plasmodium gonderi genome.</title>
        <authorList>
            <person name="Arisue N."/>
            <person name="Honma H."/>
            <person name="Kawai S."/>
            <person name="Tougan T."/>
            <person name="Tanabe K."/>
            <person name="Horii T."/>
        </authorList>
    </citation>
    <scope>NUCLEOTIDE SEQUENCE [LARGE SCALE GENOMIC DNA]</scope>
    <source>
        <strain evidence="4">ATCC 30045</strain>
    </source>
</reference>
<name>A0A1Y1JCI0_PLAGO</name>
<feature type="coiled-coil region" evidence="1">
    <location>
        <begin position="528"/>
        <end position="555"/>
    </location>
</feature>
<feature type="compositionally biased region" description="Polar residues" evidence="2">
    <location>
        <begin position="1936"/>
        <end position="1968"/>
    </location>
</feature>
<proteinExistence type="predicted"/>
<keyword evidence="4" id="KW-1185">Reference proteome</keyword>
<accession>A0A1Y1JCI0</accession>
<evidence type="ECO:0000313" key="3">
    <source>
        <dbReference type="EMBL" id="GAW78907.1"/>
    </source>
</evidence>
<comment type="caution">
    <text evidence="3">The sequence shown here is derived from an EMBL/GenBank/DDBJ whole genome shotgun (WGS) entry which is preliminary data.</text>
</comment>
<protein>
    <submittedName>
        <fullName evidence="3">Uncharacterized protein</fullName>
    </submittedName>
</protein>
<evidence type="ECO:0000313" key="4">
    <source>
        <dbReference type="Proteomes" id="UP000195521"/>
    </source>
</evidence>
<evidence type="ECO:0000256" key="2">
    <source>
        <dbReference type="SAM" id="MobiDB-lite"/>
    </source>
</evidence>
<dbReference type="RefSeq" id="XP_028541496.1">
    <property type="nucleotide sequence ID" value="XM_028685695.1"/>
</dbReference>
<organism evidence="3 4">
    <name type="scientific">Plasmodium gonderi</name>
    <dbReference type="NCBI Taxonomy" id="77519"/>
    <lineage>
        <taxon>Eukaryota</taxon>
        <taxon>Sar</taxon>
        <taxon>Alveolata</taxon>
        <taxon>Apicomplexa</taxon>
        <taxon>Aconoidasida</taxon>
        <taxon>Haemosporida</taxon>
        <taxon>Plasmodiidae</taxon>
        <taxon>Plasmodium</taxon>
        <taxon>Plasmodium (Plasmodium)</taxon>
    </lineage>
</organism>
<dbReference type="Gene3D" id="1.25.10.10">
    <property type="entry name" value="Leucine-rich Repeat Variant"/>
    <property type="match status" value="1"/>
</dbReference>
<dbReference type="OrthoDB" id="378493at2759"/>
<evidence type="ECO:0000256" key="1">
    <source>
        <dbReference type="SAM" id="Coils"/>
    </source>
</evidence>
<dbReference type="EMBL" id="BDQF01000001">
    <property type="protein sequence ID" value="GAW78907.1"/>
    <property type="molecule type" value="Genomic_DNA"/>
</dbReference>
<feature type="compositionally biased region" description="Polar residues" evidence="2">
    <location>
        <begin position="1985"/>
        <end position="2000"/>
    </location>
</feature>
<feature type="coiled-coil region" evidence="1">
    <location>
        <begin position="1651"/>
        <end position="1685"/>
    </location>
</feature>
<dbReference type="InterPro" id="IPR011989">
    <property type="entry name" value="ARM-like"/>
</dbReference>
<dbReference type="GeneID" id="39745605"/>
<keyword evidence="1" id="KW-0175">Coiled coil</keyword>
<feature type="compositionally biased region" description="Basic and acidic residues" evidence="2">
    <location>
        <begin position="1969"/>
        <end position="1978"/>
    </location>
</feature>
<dbReference type="OMA" id="MCIYMEK"/>
<gene>
    <name evidence="3" type="ORF">PGO_010550</name>
</gene>